<dbReference type="HOGENOM" id="CLU_3003794_0_0_0"/>
<dbReference type="STRING" id="349741.Amuc_1332"/>
<keyword evidence="2" id="KW-1185">Reference proteome</keyword>
<proteinExistence type="predicted"/>
<name>B2UKN3_AKKM8</name>
<dbReference type="Proteomes" id="UP000001031">
    <property type="component" value="Chromosome"/>
</dbReference>
<organism evidence="1 2">
    <name type="scientific">Akkermansia muciniphila (strain ATCC BAA-835 / DSM 22959 / JCM 33894 / BCRC 81048 / CCUG 64013 / CIP 107961 / Muc)</name>
    <dbReference type="NCBI Taxonomy" id="349741"/>
    <lineage>
        <taxon>Bacteria</taxon>
        <taxon>Pseudomonadati</taxon>
        <taxon>Verrucomicrobiota</taxon>
        <taxon>Verrucomicrobiia</taxon>
        <taxon>Verrucomicrobiales</taxon>
        <taxon>Akkermansiaceae</taxon>
        <taxon>Akkermansia</taxon>
    </lineage>
</organism>
<accession>B2UKN3</accession>
<protein>
    <submittedName>
        <fullName evidence="1">Uncharacterized protein</fullName>
    </submittedName>
</protein>
<gene>
    <name evidence="1" type="ordered locus">Amuc_1332</name>
</gene>
<evidence type="ECO:0000313" key="1">
    <source>
        <dbReference type="EMBL" id="ACD05156.1"/>
    </source>
</evidence>
<dbReference type="AlphaFoldDB" id="B2UKN3"/>
<reference evidence="2" key="1">
    <citation type="journal article" date="2011" name="PLoS ONE">
        <title>The genome of Akkermansia muciniphila, a dedicated intestinal mucin degrader, and its use in exploring intestinal metagenomes.</title>
        <authorList>
            <person name="van Passel M.W."/>
            <person name="Kant R."/>
            <person name="Zoetendal E.G."/>
            <person name="Plugge C.M."/>
            <person name="Derrien M."/>
            <person name="Malfatti S.A."/>
            <person name="Chain P.S."/>
            <person name="Woyke T."/>
            <person name="Palva A."/>
            <person name="de Vos W.M."/>
            <person name="Smidt H."/>
        </authorList>
    </citation>
    <scope>NUCLEOTIDE SEQUENCE [LARGE SCALE GENOMIC DNA]</scope>
    <source>
        <strain evidence="2">ATCC BAA-835 / DSM 22959 / JCM 33894 / BCRC 81048 / CCUG 64013 / CIP 107961 / Muc</strain>
    </source>
</reference>
<sequence>MNNFWNVLYLTAVSLCGGNMRIFNPFHVPEWMEGCMWQMSCGMEKLIFIFKVTFLY</sequence>
<dbReference type="EMBL" id="CP001071">
    <property type="protein sequence ID" value="ACD05156.1"/>
    <property type="molecule type" value="Genomic_DNA"/>
</dbReference>
<evidence type="ECO:0000313" key="2">
    <source>
        <dbReference type="Proteomes" id="UP000001031"/>
    </source>
</evidence>
<dbReference type="PaxDb" id="349741-Amuc_1332"/>
<dbReference type="KEGG" id="amu:Amuc_1332"/>